<dbReference type="PRINTS" id="PR00508">
    <property type="entry name" value="S21N4MTFRASE"/>
</dbReference>
<feature type="domain" description="DNA methylase N-4/N-6" evidence="5">
    <location>
        <begin position="15"/>
        <end position="227"/>
    </location>
</feature>
<comment type="similarity">
    <text evidence="4">Belongs to the N(4)/N(6)-methyltransferase family.</text>
</comment>
<dbReference type="EC" id="2.1.1.-" evidence="4"/>
<evidence type="ECO:0000256" key="1">
    <source>
        <dbReference type="ARBA" id="ARBA00022603"/>
    </source>
</evidence>
<accession>A0A3M8B7W2</accession>
<dbReference type="Proteomes" id="UP000268829">
    <property type="component" value="Unassembled WGS sequence"/>
</dbReference>
<dbReference type="GO" id="GO:0008170">
    <property type="term" value="F:N-methyltransferase activity"/>
    <property type="evidence" value="ECO:0007669"/>
    <property type="project" value="InterPro"/>
</dbReference>
<keyword evidence="7" id="KW-1185">Reference proteome</keyword>
<dbReference type="GO" id="GO:0003677">
    <property type="term" value="F:DNA binding"/>
    <property type="evidence" value="ECO:0007669"/>
    <property type="project" value="InterPro"/>
</dbReference>
<proteinExistence type="inferred from homology"/>
<evidence type="ECO:0000256" key="4">
    <source>
        <dbReference type="RuleBase" id="RU362026"/>
    </source>
</evidence>
<gene>
    <name evidence="6" type="ORF">EDM57_04535</name>
</gene>
<dbReference type="SUPFAM" id="SSF53335">
    <property type="entry name" value="S-adenosyl-L-methionine-dependent methyltransferases"/>
    <property type="match status" value="1"/>
</dbReference>
<dbReference type="InterPro" id="IPR001091">
    <property type="entry name" value="RM_Methyltransferase"/>
</dbReference>
<evidence type="ECO:0000256" key="2">
    <source>
        <dbReference type="ARBA" id="ARBA00022679"/>
    </source>
</evidence>
<evidence type="ECO:0000313" key="7">
    <source>
        <dbReference type="Proteomes" id="UP000268829"/>
    </source>
</evidence>
<dbReference type="InterPro" id="IPR029063">
    <property type="entry name" value="SAM-dependent_MTases_sf"/>
</dbReference>
<sequence length="246" mass="28381">MDCLEGMKLIPDGDIDMILCDLPYGTTQNKWDSVIPLDKLWEQYERIIKDNGAIVLTASQPFTSDLINSNRKWFKYTWTWDKANPSGFLNAKKQPLRVTEDIVVFYKKQCTYNPQMEVRGKPRKKGGYIKGNGTENYGDFHSVESVNNEYYPKNLIQFSNANRAEKQHPTQKPVALFEYLIRTYTNENEIVLDNCMGSGTTAVAALKTGRKFIGFETETKYIEIANKRIESTYDELTDQKLLKDLQ</sequence>
<dbReference type="InterPro" id="IPR002941">
    <property type="entry name" value="DNA_methylase_N4/N6"/>
</dbReference>
<evidence type="ECO:0000259" key="5">
    <source>
        <dbReference type="Pfam" id="PF01555"/>
    </source>
</evidence>
<dbReference type="EMBL" id="RHHS01000013">
    <property type="protein sequence ID" value="RNB59544.1"/>
    <property type="molecule type" value="Genomic_DNA"/>
</dbReference>
<organism evidence="6 7">
    <name type="scientific">Brevibacillus gelatini</name>
    <dbReference type="NCBI Taxonomy" id="1655277"/>
    <lineage>
        <taxon>Bacteria</taxon>
        <taxon>Bacillati</taxon>
        <taxon>Bacillota</taxon>
        <taxon>Bacilli</taxon>
        <taxon>Bacillales</taxon>
        <taxon>Paenibacillaceae</taxon>
        <taxon>Brevibacillus</taxon>
    </lineage>
</organism>
<dbReference type="GO" id="GO:0032259">
    <property type="term" value="P:methylation"/>
    <property type="evidence" value="ECO:0007669"/>
    <property type="project" value="UniProtKB-KW"/>
</dbReference>
<keyword evidence="3" id="KW-0680">Restriction system</keyword>
<keyword evidence="2 6" id="KW-0808">Transferase</keyword>
<reference evidence="6 7" key="1">
    <citation type="submission" date="2018-10" db="EMBL/GenBank/DDBJ databases">
        <title>Phylogenomics of Brevibacillus.</title>
        <authorList>
            <person name="Dunlap C."/>
        </authorList>
    </citation>
    <scope>NUCLEOTIDE SEQUENCE [LARGE SCALE GENOMIC DNA]</scope>
    <source>
        <strain evidence="6 7">DSM 100115</strain>
    </source>
</reference>
<dbReference type="AlphaFoldDB" id="A0A3M8B7W2"/>
<evidence type="ECO:0000256" key="3">
    <source>
        <dbReference type="ARBA" id="ARBA00022747"/>
    </source>
</evidence>
<name>A0A3M8B7W2_9BACL</name>
<dbReference type="Gene3D" id="3.40.50.150">
    <property type="entry name" value="Vaccinia Virus protein VP39"/>
    <property type="match status" value="1"/>
</dbReference>
<dbReference type="Pfam" id="PF01555">
    <property type="entry name" value="N6_N4_Mtase"/>
    <property type="match status" value="1"/>
</dbReference>
<keyword evidence="1 6" id="KW-0489">Methyltransferase</keyword>
<dbReference type="OrthoDB" id="9800801at2"/>
<evidence type="ECO:0000313" key="6">
    <source>
        <dbReference type="EMBL" id="RNB59544.1"/>
    </source>
</evidence>
<comment type="caution">
    <text evidence="6">The sequence shown here is derived from an EMBL/GenBank/DDBJ whole genome shotgun (WGS) entry which is preliminary data.</text>
</comment>
<dbReference type="GO" id="GO:0009307">
    <property type="term" value="P:DNA restriction-modification system"/>
    <property type="evidence" value="ECO:0007669"/>
    <property type="project" value="UniProtKB-KW"/>
</dbReference>
<protein>
    <recommendedName>
        <fullName evidence="4">Methyltransferase</fullName>
        <ecNumber evidence="4">2.1.1.-</ecNumber>
    </recommendedName>
</protein>